<gene>
    <name evidence="2" type="ORF">PAPOLLO_LOCUS19887</name>
</gene>
<proteinExistence type="predicted"/>
<dbReference type="AlphaFoldDB" id="A0A8S3XR62"/>
<sequence length="134" mass="15772">MQFQPRLKFGIPPSKQIKLPTQQPQQFGIKPQPPQQPTGYKPQLGVTPQFGYRPNFNQVHQHTGYRPPPHLQKPQGFRMNELYALNENCDDTYDDTPYDVSHIQTEDEINYCENPEILEYITNQNYHTKPKIFK</sequence>
<dbReference type="OrthoDB" id="7488542at2759"/>
<protein>
    <submittedName>
        <fullName evidence="2">(apollo) hypothetical protein</fullName>
    </submittedName>
</protein>
<name>A0A8S3XR62_PARAO</name>
<evidence type="ECO:0000313" key="3">
    <source>
        <dbReference type="Proteomes" id="UP000691718"/>
    </source>
</evidence>
<feature type="region of interest" description="Disordered" evidence="1">
    <location>
        <begin position="1"/>
        <end position="48"/>
    </location>
</feature>
<dbReference type="Proteomes" id="UP000691718">
    <property type="component" value="Unassembled WGS sequence"/>
</dbReference>
<comment type="caution">
    <text evidence="2">The sequence shown here is derived from an EMBL/GenBank/DDBJ whole genome shotgun (WGS) entry which is preliminary data.</text>
</comment>
<evidence type="ECO:0000256" key="1">
    <source>
        <dbReference type="SAM" id="MobiDB-lite"/>
    </source>
</evidence>
<evidence type="ECO:0000313" key="2">
    <source>
        <dbReference type="EMBL" id="CAG5032380.1"/>
    </source>
</evidence>
<dbReference type="EMBL" id="CAJQZP010001228">
    <property type="protein sequence ID" value="CAG5032380.1"/>
    <property type="molecule type" value="Genomic_DNA"/>
</dbReference>
<keyword evidence="3" id="KW-1185">Reference proteome</keyword>
<reference evidence="2" key="1">
    <citation type="submission" date="2021-04" db="EMBL/GenBank/DDBJ databases">
        <authorList>
            <person name="Tunstrom K."/>
        </authorList>
    </citation>
    <scope>NUCLEOTIDE SEQUENCE</scope>
</reference>
<accession>A0A8S3XR62</accession>
<organism evidence="2 3">
    <name type="scientific">Parnassius apollo</name>
    <name type="common">Apollo butterfly</name>
    <name type="synonym">Papilio apollo</name>
    <dbReference type="NCBI Taxonomy" id="110799"/>
    <lineage>
        <taxon>Eukaryota</taxon>
        <taxon>Metazoa</taxon>
        <taxon>Ecdysozoa</taxon>
        <taxon>Arthropoda</taxon>
        <taxon>Hexapoda</taxon>
        <taxon>Insecta</taxon>
        <taxon>Pterygota</taxon>
        <taxon>Neoptera</taxon>
        <taxon>Endopterygota</taxon>
        <taxon>Lepidoptera</taxon>
        <taxon>Glossata</taxon>
        <taxon>Ditrysia</taxon>
        <taxon>Papilionoidea</taxon>
        <taxon>Papilionidae</taxon>
        <taxon>Parnassiinae</taxon>
        <taxon>Parnassini</taxon>
        <taxon>Parnassius</taxon>
        <taxon>Parnassius</taxon>
    </lineage>
</organism>